<dbReference type="EMBL" id="JADKMA010000079">
    <property type="protein sequence ID" value="MBO8193377.1"/>
    <property type="molecule type" value="Genomic_DNA"/>
</dbReference>
<dbReference type="NCBIfam" id="NF033438">
    <property type="entry name" value="BREX_BrxD"/>
    <property type="match status" value="1"/>
</dbReference>
<feature type="region of interest" description="Disordered" evidence="1">
    <location>
        <begin position="1"/>
        <end position="49"/>
    </location>
</feature>
<dbReference type="SUPFAM" id="SSF52540">
    <property type="entry name" value="P-loop containing nucleoside triphosphate hydrolases"/>
    <property type="match status" value="1"/>
</dbReference>
<keyword evidence="2" id="KW-0067">ATP-binding</keyword>
<reference evidence="2 3" key="1">
    <citation type="submission" date="2020-11" db="EMBL/GenBank/DDBJ databases">
        <title>Streptomyces spirodelae sp. nov., isolated from duckweed.</title>
        <authorList>
            <person name="Saimee Y."/>
            <person name="Duangmal K."/>
        </authorList>
    </citation>
    <scope>NUCLEOTIDE SEQUENCE [LARGE SCALE GENOMIC DNA]</scope>
    <source>
        <strain evidence="2 3">S16-07</strain>
    </source>
</reference>
<dbReference type="InterPro" id="IPR027417">
    <property type="entry name" value="P-loop_NTPase"/>
</dbReference>
<feature type="compositionally biased region" description="Low complexity" evidence="1">
    <location>
        <begin position="13"/>
        <end position="22"/>
    </location>
</feature>
<dbReference type="InterPro" id="IPR021228">
    <property type="entry name" value="BrxD"/>
</dbReference>
<sequence>MNGVNRRLHQVTSRASSAALAARTDRPQCETDEVNAKSPGHSGPVSATRRRDAIDALRRGAVPESGLDLLATGLDRFEQALGTELDAVASGASVFKAVRGEYGSGKTFFTRWLGERAKRRQFAVAEIQISENETPLHKLETVYRRLTERLATPGFPPSALRPVVDAWSYALEEDALAAGAAEEELPGEVDRLMTARLAEVSRQAPSFAIALRGYRNALAAGDEAIASAVMAWLGGQPHVAAAARKTAGVRGDLDHFGALGFLQGLLTVLRDSGHAGLFVVLDEVETLQRIRSDARDKALNALRQLIDEVHSGRFPGLYLLITGTPAFYDGPQGVQRLAPLAQRLATDFTTDPRFDNPRAVQLRLSGFTFDSLIGLGLTIRDLYASGSSSPERIKKVTDDAYIADLAKAVGGALGGKVGVAPRLFLKKLVGDVLDRVDQFEDFDPREHYALTVNTAELSEVERNAMAAGSADDIALELP</sequence>
<evidence type="ECO:0000313" key="2">
    <source>
        <dbReference type="EMBL" id="MBO8193377.1"/>
    </source>
</evidence>
<evidence type="ECO:0000313" key="3">
    <source>
        <dbReference type="Proteomes" id="UP001519064"/>
    </source>
</evidence>
<dbReference type="Pfam" id="PF10923">
    <property type="entry name" value="BrxC_BrxD"/>
    <property type="match status" value="1"/>
</dbReference>
<keyword evidence="2" id="KW-0547">Nucleotide-binding</keyword>
<accession>A0ABS3XDA2</accession>
<keyword evidence="3" id="KW-1185">Reference proteome</keyword>
<name>A0ABS3XDA2_9ACTN</name>
<dbReference type="Proteomes" id="UP001519064">
    <property type="component" value="Unassembled WGS sequence"/>
</dbReference>
<protein>
    <submittedName>
        <fullName evidence="2">BREX system ATP-binding protein BrxD</fullName>
    </submittedName>
</protein>
<dbReference type="GO" id="GO:0005524">
    <property type="term" value="F:ATP binding"/>
    <property type="evidence" value="ECO:0007669"/>
    <property type="project" value="UniProtKB-KW"/>
</dbReference>
<evidence type="ECO:0000256" key="1">
    <source>
        <dbReference type="SAM" id="MobiDB-lite"/>
    </source>
</evidence>
<proteinExistence type="predicted"/>
<organism evidence="2 3">
    <name type="scientific">Streptomyces oryzae</name>
    <dbReference type="NCBI Taxonomy" id="1434886"/>
    <lineage>
        <taxon>Bacteria</taxon>
        <taxon>Bacillati</taxon>
        <taxon>Actinomycetota</taxon>
        <taxon>Actinomycetes</taxon>
        <taxon>Kitasatosporales</taxon>
        <taxon>Streptomycetaceae</taxon>
        <taxon>Streptomyces</taxon>
    </lineage>
</organism>
<gene>
    <name evidence="2" type="primary">brxD</name>
    <name evidence="2" type="ORF">ITI46_17145</name>
</gene>
<comment type="caution">
    <text evidence="2">The sequence shown here is derived from an EMBL/GenBank/DDBJ whole genome shotgun (WGS) entry which is preliminary data.</text>
</comment>